<proteinExistence type="predicted"/>
<gene>
    <name evidence="1" type="ORF">SNE40_001550</name>
</gene>
<dbReference type="Gene3D" id="3.30.160.60">
    <property type="entry name" value="Classic Zinc Finger"/>
    <property type="match status" value="1"/>
</dbReference>
<dbReference type="EMBL" id="JAZGQO010000001">
    <property type="protein sequence ID" value="KAK6196300.1"/>
    <property type="molecule type" value="Genomic_DNA"/>
</dbReference>
<reference evidence="1 2" key="1">
    <citation type="submission" date="2024-01" db="EMBL/GenBank/DDBJ databases">
        <title>The genome of the rayed Mediterranean limpet Patella caerulea (Linnaeus, 1758).</title>
        <authorList>
            <person name="Anh-Thu Weber A."/>
            <person name="Halstead-Nussloch G."/>
        </authorList>
    </citation>
    <scope>NUCLEOTIDE SEQUENCE [LARGE SCALE GENOMIC DNA]</scope>
    <source>
        <strain evidence="1">AATW-2023a</strain>
        <tissue evidence="1">Whole specimen</tissue>
    </source>
</reference>
<comment type="caution">
    <text evidence="1">The sequence shown here is derived from an EMBL/GenBank/DDBJ whole genome shotgun (WGS) entry which is preliminary data.</text>
</comment>
<dbReference type="Proteomes" id="UP001347796">
    <property type="component" value="Unassembled WGS sequence"/>
</dbReference>
<dbReference type="AlphaFoldDB" id="A0AAN8QBA0"/>
<accession>A0AAN8QBA0</accession>
<name>A0AAN8QBA0_PATCE</name>
<organism evidence="1 2">
    <name type="scientific">Patella caerulea</name>
    <name type="common">Rayed Mediterranean limpet</name>
    <dbReference type="NCBI Taxonomy" id="87958"/>
    <lineage>
        <taxon>Eukaryota</taxon>
        <taxon>Metazoa</taxon>
        <taxon>Spiralia</taxon>
        <taxon>Lophotrochozoa</taxon>
        <taxon>Mollusca</taxon>
        <taxon>Gastropoda</taxon>
        <taxon>Patellogastropoda</taxon>
        <taxon>Patelloidea</taxon>
        <taxon>Patellidae</taxon>
        <taxon>Patella</taxon>
    </lineage>
</organism>
<evidence type="ECO:0000313" key="2">
    <source>
        <dbReference type="Proteomes" id="UP001347796"/>
    </source>
</evidence>
<sequence>MNADLRKMVTDAEAPYTQCEIHDAEMMEKNIACIVCQKLVCALCLRDFHLSHEIMSVIKLRELKQLGVNSYFFNALIQY</sequence>
<dbReference type="SUPFAM" id="SSF57845">
    <property type="entry name" value="B-box zinc-binding domain"/>
    <property type="match status" value="1"/>
</dbReference>
<protein>
    <recommendedName>
        <fullName evidence="3">B box-type domain-containing protein</fullName>
    </recommendedName>
</protein>
<evidence type="ECO:0008006" key="3">
    <source>
        <dbReference type="Google" id="ProtNLM"/>
    </source>
</evidence>
<evidence type="ECO:0000313" key="1">
    <source>
        <dbReference type="EMBL" id="KAK6196300.1"/>
    </source>
</evidence>
<keyword evidence="2" id="KW-1185">Reference proteome</keyword>